<dbReference type="InParanoid" id="A0A674PEX5"/>
<keyword evidence="2" id="KW-1185">Reference proteome</keyword>
<dbReference type="AlphaFoldDB" id="A0A674PEX5"/>
<accession>A0A674PEX5</accession>
<organism evidence="1 2">
    <name type="scientific">Takifugu rubripes</name>
    <name type="common">Japanese pufferfish</name>
    <name type="synonym">Fugu rubripes</name>
    <dbReference type="NCBI Taxonomy" id="31033"/>
    <lineage>
        <taxon>Eukaryota</taxon>
        <taxon>Metazoa</taxon>
        <taxon>Chordata</taxon>
        <taxon>Craniata</taxon>
        <taxon>Vertebrata</taxon>
        <taxon>Euteleostomi</taxon>
        <taxon>Actinopterygii</taxon>
        <taxon>Neopterygii</taxon>
        <taxon>Teleostei</taxon>
        <taxon>Neoteleostei</taxon>
        <taxon>Acanthomorphata</taxon>
        <taxon>Eupercaria</taxon>
        <taxon>Tetraodontiformes</taxon>
        <taxon>Tetradontoidea</taxon>
        <taxon>Tetraodontidae</taxon>
        <taxon>Takifugu</taxon>
    </lineage>
</organism>
<reference evidence="1" key="2">
    <citation type="submission" date="2025-08" db="UniProtKB">
        <authorList>
            <consortium name="Ensembl"/>
        </authorList>
    </citation>
    <scope>IDENTIFICATION</scope>
</reference>
<dbReference type="Proteomes" id="UP000005226">
    <property type="component" value="Chromosome 15"/>
</dbReference>
<dbReference type="Ensembl" id="ENSTRUT00000086507.1">
    <property type="protein sequence ID" value="ENSTRUP00000084225.1"/>
    <property type="gene ID" value="ENSTRUG00000032174.1"/>
</dbReference>
<protein>
    <submittedName>
        <fullName evidence="1">Uncharacterized protein</fullName>
    </submittedName>
</protein>
<sequence length="75" mass="8167">MVQSTLLRTPSLIAPPLLHLGITTPVWSEGGVLSIHHKSGAHCGRITVHWAVQSRVPSRLLSVRGGVQLHRHHTS</sequence>
<proteinExistence type="predicted"/>
<reference evidence="1 2" key="1">
    <citation type="journal article" date="2011" name="Genome Biol. Evol.">
        <title>Integration of the genetic map and genome assembly of fugu facilitates insights into distinct features of genome evolution in teleosts and mammals.</title>
        <authorList>
            <person name="Kai W."/>
            <person name="Kikuchi K."/>
            <person name="Tohari S."/>
            <person name="Chew A.K."/>
            <person name="Tay A."/>
            <person name="Fujiwara A."/>
            <person name="Hosoya S."/>
            <person name="Suetake H."/>
            <person name="Naruse K."/>
            <person name="Brenner S."/>
            <person name="Suzuki Y."/>
            <person name="Venkatesh B."/>
        </authorList>
    </citation>
    <scope>NUCLEOTIDE SEQUENCE [LARGE SCALE GENOMIC DNA]</scope>
</reference>
<reference evidence="1" key="3">
    <citation type="submission" date="2025-09" db="UniProtKB">
        <authorList>
            <consortium name="Ensembl"/>
        </authorList>
    </citation>
    <scope>IDENTIFICATION</scope>
</reference>
<evidence type="ECO:0000313" key="1">
    <source>
        <dbReference type="Ensembl" id="ENSTRUP00000084225.1"/>
    </source>
</evidence>
<evidence type="ECO:0000313" key="2">
    <source>
        <dbReference type="Proteomes" id="UP000005226"/>
    </source>
</evidence>
<name>A0A674PEX5_TAKRU</name>